<dbReference type="eggNOG" id="COG0616">
    <property type="taxonomic scope" value="Bacteria"/>
</dbReference>
<keyword evidence="1" id="KW-0472">Membrane</keyword>
<comment type="caution">
    <text evidence="2">The sequence shown here is derived from an EMBL/GenBank/DDBJ whole genome shotgun (WGS) entry which is preliminary data.</text>
</comment>
<dbReference type="STRING" id="754436.JCM19237_1443"/>
<evidence type="ECO:0000256" key="1">
    <source>
        <dbReference type="SAM" id="Phobius"/>
    </source>
</evidence>
<sequence>MKVIFKGIGKLFGWIGKGINILRQVITNLLFFVVIGAWLFIFNESSKGPELPEKAALVLDISGPIVERQTPVNAYNELVKGALVNHLHKRPCCLTSSIPFVPLQKMTALPAWF</sequence>
<dbReference type="AlphaFoldDB" id="A0A090QZ38"/>
<organism evidence="2 3">
    <name type="scientific">Photobacterium aphoticum</name>
    <dbReference type="NCBI Taxonomy" id="754436"/>
    <lineage>
        <taxon>Bacteria</taxon>
        <taxon>Pseudomonadati</taxon>
        <taxon>Pseudomonadota</taxon>
        <taxon>Gammaproteobacteria</taxon>
        <taxon>Vibrionales</taxon>
        <taxon>Vibrionaceae</taxon>
        <taxon>Photobacterium</taxon>
    </lineage>
</organism>
<evidence type="ECO:0000313" key="3">
    <source>
        <dbReference type="Proteomes" id="UP000029227"/>
    </source>
</evidence>
<keyword evidence="1" id="KW-0812">Transmembrane</keyword>
<keyword evidence="1" id="KW-1133">Transmembrane helix</keyword>
<protein>
    <submittedName>
        <fullName evidence="2">Signal peptide peptidase SppA</fullName>
    </submittedName>
</protein>
<proteinExistence type="predicted"/>
<reference evidence="2 3" key="1">
    <citation type="journal article" date="2014" name="Genome Announc.">
        <title>Draft Genome Sequences of Two Vibrionaceae Species, Vibrio ponticus C121 and Photobacterium aphoticum C119, Isolated as Coral Reef Microbiota.</title>
        <authorList>
            <person name="Al-saari N."/>
            <person name="Meirelles P.M."/>
            <person name="Mino S."/>
            <person name="Suda W."/>
            <person name="Oshima K."/>
            <person name="Hattori M."/>
            <person name="Ohkuma M."/>
            <person name="Thompson F.L."/>
            <person name="Gomez-Gil B."/>
            <person name="Sawabe T."/>
            <person name="Sawabe T."/>
        </authorList>
    </citation>
    <scope>NUCLEOTIDE SEQUENCE [LARGE SCALE GENOMIC DNA]</scope>
    <source>
        <strain evidence="2 3">JCM 19237</strain>
    </source>
</reference>
<evidence type="ECO:0000313" key="2">
    <source>
        <dbReference type="EMBL" id="GAL07503.1"/>
    </source>
</evidence>
<name>A0A090QZ38_9GAMM</name>
<gene>
    <name evidence="2" type="ORF">JCM19237_1443</name>
</gene>
<dbReference type="Proteomes" id="UP000029227">
    <property type="component" value="Unassembled WGS sequence"/>
</dbReference>
<dbReference type="EMBL" id="BBMN01000017">
    <property type="protein sequence ID" value="GAL07503.1"/>
    <property type="molecule type" value="Genomic_DNA"/>
</dbReference>
<feature type="transmembrane region" description="Helical" evidence="1">
    <location>
        <begin position="21"/>
        <end position="41"/>
    </location>
</feature>
<accession>A0A090QZ38</accession>